<evidence type="ECO:0000313" key="3">
    <source>
        <dbReference type="Proteomes" id="UP000198900"/>
    </source>
</evidence>
<comment type="caution">
    <text evidence="2">The sequence shown here is derived from an EMBL/GenBank/DDBJ whole genome shotgun (WGS) entry which is preliminary data.</text>
</comment>
<name>A0A7Z7BL09_9BURK</name>
<reference evidence="2" key="1">
    <citation type="submission" date="2016-10" db="EMBL/GenBank/DDBJ databases">
        <authorList>
            <person name="Varghese N."/>
            <person name="Submissions S."/>
        </authorList>
    </citation>
    <scope>NUCLEOTIDE SEQUENCE [LARGE SCALE GENOMIC DNA]</scope>
    <source>
        <strain evidence="2">YR281</strain>
    </source>
</reference>
<dbReference type="RefSeq" id="WP_091790432.1">
    <property type="nucleotide sequence ID" value="NZ_FNDI01000055.1"/>
</dbReference>
<organism evidence="2 3">
    <name type="scientific">Paraburkholderia steynii</name>
    <dbReference type="NCBI Taxonomy" id="1245441"/>
    <lineage>
        <taxon>Bacteria</taxon>
        <taxon>Pseudomonadati</taxon>
        <taxon>Pseudomonadota</taxon>
        <taxon>Betaproteobacteria</taxon>
        <taxon>Burkholderiales</taxon>
        <taxon>Burkholderiaceae</taxon>
        <taxon>Paraburkholderia</taxon>
    </lineage>
</organism>
<proteinExistence type="predicted"/>
<accession>A0A7Z7BL09</accession>
<evidence type="ECO:0000313" key="2">
    <source>
        <dbReference type="EMBL" id="SDJ49024.1"/>
    </source>
</evidence>
<feature type="coiled-coil region" evidence="1">
    <location>
        <begin position="266"/>
        <end position="300"/>
    </location>
</feature>
<feature type="coiled-coil region" evidence="1">
    <location>
        <begin position="181"/>
        <end position="215"/>
    </location>
</feature>
<dbReference type="EMBL" id="FNDI01000055">
    <property type="protein sequence ID" value="SDJ49024.1"/>
    <property type="molecule type" value="Genomic_DNA"/>
</dbReference>
<keyword evidence="3" id="KW-1185">Reference proteome</keyword>
<protein>
    <submittedName>
        <fullName evidence="2">Uncharacterized protein</fullName>
    </submittedName>
</protein>
<keyword evidence="1" id="KW-0175">Coiled coil</keyword>
<evidence type="ECO:0000256" key="1">
    <source>
        <dbReference type="SAM" id="Coils"/>
    </source>
</evidence>
<dbReference type="AlphaFoldDB" id="A0A7Z7BL09"/>
<dbReference type="Proteomes" id="UP000198900">
    <property type="component" value="Unassembled WGS sequence"/>
</dbReference>
<sequence>MGRPRIEWDDAQLRAIMDALAALNRDVPQDNARFLDGLIAAVRVITGRVYGAMTYGRLLRDLAPRVSVVRRPSTSTIQTAVLRAQALEHGAVKAAAEAGALVPVAARCAVIAGAVGVPSAAVPKRTKQRDACPVLVDADALRSALAPLMHDILREGVASVPGPVARHGVLSKGGRAAGHHLQLATMTLEDAHARVRQLEKEMGELRRELGAAQAARDLAGTHVNAMLADLHETIAMSGRDVASLARAAGRLARTEKFLKAQNDSVRLQVFAEAEALRTQNQQLRERVDRLELDNDRYRRVLENRAHHNPDVPPKRHR</sequence>
<gene>
    <name evidence="2" type="ORF">SAMN04487926_1559</name>
</gene>